<gene>
    <name evidence="1" type="ORF">TCNE_LOCUS5602</name>
</gene>
<protein>
    <submittedName>
        <fullName evidence="3">Endo/exonuclease/phosphatase domain-containing protein</fullName>
    </submittedName>
</protein>
<sequence>MLTGGAQCDQEEWCYGFYGCRRGTEERRWDRVFHEQQMVSKYHFLRVPLPRLDNAKILKIVQVYASTTASDDYEVEESYDELDSALIAKSTYTVVMGYFNTRLGREGKPGRYIGKFGIRERNERGDMMASMVEASKLFVGNTWFKKHAKRRWIWIAPNTRTKNEIVYFLVDTRRILRDASVGVQEARKAQMDLDCAEHKN</sequence>
<reference evidence="1 2" key="2">
    <citation type="submission" date="2018-11" db="EMBL/GenBank/DDBJ databases">
        <authorList>
            <consortium name="Pathogen Informatics"/>
        </authorList>
    </citation>
    <scope>NUCLEOTIDE SEQUENCE [LARGE SCALE GENOMIC DNA]</scope>
</reference>
<evidence type="ECO:0000313" key="2">
    <source>
        <dbReference type="Proteomes" id="UP000050794"/>
    </source>
</evidence>
<dbReference type="WBParaSite" id="TCNE_0000560201-mRNA-1">
    <property type="protein sequence ID" value="TCNE_0000560201-mRNA-1"/>
    <property type="gene ID" value="TCNE_0000560201"/>
</dbReference>
<evidence type="ECO:0000313" key="3">
    <source>
        <dbReference type="WBParaSite" id="TCNE_0000560201-mRNA-1"/>
    </source>
</evidence>
<name>A0A183UAT2_TOXCA</name>
<dbReference type="AlphaFoldDB" id="A0A183UAT2"/>
<reference evidence="3" key="1">
    <citation type="submission" date="2016-06" db="UniProtKB">
        <authorList>
            <consortium name="WormBaseParasite"/>
        </authorList>
    </citation>
    <scope>IDENTIFICATION</scope>
</reference>
<evidence type="ECO:0000313" key="1">
    <source>
        <dbReference type="EMBL" id="VDM36778.1"/>
    </source>
</evidence>
<dbReference type="Gene3D" id="3.60.10.10">
    <property type="entry name" value="Endonuclease/exonuclease/phosphatase"/>
    <property type="match status" value="1"/>
</dbReference>
<dbReference type="Proteomes" id="UP000050794">
    <property type="component" value="Unassembled WGS sequence"/>
</dbReference>
<accession>A0A183UAT2</accession>
<dbReference type="EMBL" id="UYWY01019372">
    <property type="protein sequence ID" value="VDM36778.1"/>
    <property type="molecule type" value="Genomic_DNA"/>
</dbReference>
<dbReference type="InterPro" id="IPR036691">
    <property type="entry name" value="Endo/exonu/phosph_ase_sf"/>
</dbReference>
<keyword evidence="2" id="KW-1185">Reference proteome</keyword>
<organism evidence="2 3">
    <name type="scientific">Toxocara canis</name>
    <name type="common">Canine roundworm</name>
    <dbReference type="NCBI Taxonomy" id="6265"/>
    <lineage>
        <taxon>Eukaryota</taxon>
        <taxon>Metazoa</taxon>
        <taxon>Ecdysozoa</taxon>
        <taxon>Nematoda</taxon>
        <taxon>Chromadorea</taxon>
        <taxon>Rhabditida</taxon>
        <taxon>Spirurina</taxon>
        <taxon>Ascaridomorpha</taxon>
        <taxon>Ascaridoidea</taxon>
        <taxon>Toxocaridae</taxon>
        <taxon>Toxocara</taxon>
    </lineage>
</organism>
<proteinExistence type="predicted"/>